<sequence>MPHLEGVRGVFDDETRCSFELYGGVEHQSDIESNRIYGDDAVSDLHLSKRSGASYITRHEMAAKHNETVAFFKLPAELKNDIFAQVLEGPHNLRVDERFGDEHIPVVANPCVPYKGQKRHREPPLLATCKAIRNDAASMYYGTRAVVCIMEEDGLARRLQCVNSFVSPILRFTQDLTVETTITFDHQCEAGHCRDGMWCGCYSCQNEEEPSTVIELTGQLVYHLRGDRYWLEVRLYLVDCLCSVVQLELEAEERLRGVVSQIAEGLGGREVLRAEHWRHETWLKAHRTDAFSTEQEGE</sequence>
<organism evidence="1 2">
    <name type="scientific">Oleoguttula mirabilis</name>
    <dbReference type="NCBI Taxonomy" id="1507867"/>
    <lineage>
        <taxon>Eukaryota</taxon>
        <taxon>Fungi</taxon>
        <taxon>Dikarya</taxon>
        <taxon>Ascomycota</taxon>
        <taxon>Pezizomycotina</taxon>
        <taxon>Dothideomycetes</taxon>
        <taxon>Dothideomycetidae</taxon>
        <taxon>Mycosphaerellales</taxon>
        <taxon>Teratosphaeriaceae</taxon>
        <taxon>Oleoguttula</taxon>
    </lineage>
</organism>
<reference evidence="1 2" key="1">
    <citation type="submission" date="2021-11" db="EMBL/GenBank/DDBJ databases">
        <title>Black yeast isolated from Biological Soil Crust.</title>
        <authorList>
            <person name="Kurbessoian T."/>
        </authorList>
    </citation>
    <scope>NUCLEOTIDE SEQUENCE [LARGE SCALE GENOMIC DNA]</scope>
    <source>
        <strain evidence="1 2">CCFEE 5522</strain>
    </source>
</reference>
<protein>
    <submittedName>
        <fullName evidence="1">Uncharacterized protein</fullName>
    </submittedName>
</protein>
<evidence type="ECO:0000313" key="1">
    <source>
        <dbReference type="EMBL" id="KAK4543797.1"/>
    </source>
</evidence>
<dbReference type="Proteomes" id="UP001324427">
    <property type="component" value="Unassembled WGS sequence"/>
</dbReference>
<gene>
    <name evidence="1" type="ORF">LTR36_004830</name>
</gene>
<name>A0AAV9JG77_9PEZI</name>
<proteinExistence type="predicted"/>
<dbReference type="AlphaFoldDB" id="A0AAV9JG77"/>
<evidence type="ECO:0000313" key="2">
    <source>
        <dbReference type="Proteomes" id="UP001324427"/>
    </source>
</evidence>
<accession>A0AAV9JG77</accession>
<dbReference type="EMBL" id="JAVFHQ010000029">
    <property type="protein sequence ID" value="KAK4543797.1"/>
    <property type="molecule type" value="Genomic_DNA"/>
</dbReference>
<keyword evidence="2" id="KW-1185">Reference proteome</keyword>
<comment type="caution">
    <text evidence="1">The sequence shown here is derived from an EMBL/GenBank/DDBJ whole genome shotgun (WGS) entry which is preliminary data.</text>
</comment>